<dbReference type="PANTHER" id="PTHR15819:SF11">
    <property type="entry name" value="MID1, ISOFORM A"/>
    <property type="match status" value="1"/>
</dbReference>
<dbReference type="GO" id="GO:0015275">
    <property type="term" value="F:stretch-activated, monoatomic cation-selective, calcium channel activity"/>
    <property type="evidence" value="ECO:0007669"/>
    <property type="project" value="TreeGrafter"/>
</dbReference>
<comment type="subcellular location">
    <subcellularLocation>
        <location evidence="1">Membrane</location>
        <topology evidence="1">Multi-pass membrane protein</topology>
    </subcellularLocation>
</comment>
<keyword evidence="4" id="KW-0472">Membrane</keyword>
<evidence type="ECO:0000256" key="5">
    <source>
        <dbReference type="ARBA" id="ARBA00023180"/>
    </source>
</evidence>
<accession>A0A9P0CL90</accession>
<feature type="signal peptide" evidence="7">
    <location>
        <begin position="1"/>
        <end position="22"/>
    </location>
</feature>
<proteinExistence type="inferred from homology"/>
<dbReference type="GO" id="GO:0098703">
    <property type="term" value="P:calcium ion import across plasma membrane"/>
    <property type="evidence" value="ECO:0007669"/>
    <property type="project" value="TreeGrafter"/>
</dbReference>
<keyword evidence="5" id="KW-0325">Glycoprotein</keyword>
<name>A0A9P0CL90_9CUCU</name>
<dbReference type="OrthoDB" id="10047996at2759"/>
<dbReference type="AlphaFoldDB" id="A0A9P0CL90"/>
<dbReference type="EMBL" id="OV651825">
    <property type="protein sequence ID" value="CAH1102653.1"/>
    <property type="molecule type" value="Genomic_DNA"/>
</dbReference>
<dbReference type="GO" id="GO:0005886">
    <property type="term" value="C:plasma membrane"/>
    <property type="evidence" value="ECO:0007669"/>
    <property type="project" value="TreeGrafter"/>
</dbReference>
<comment type="similarity">
    <text evidence="6">Belongs to the NALF family.</text>
</comment>
<keyword evidence="2" id="KW-0812">Transmembrane</keyword>
<evidence type="ECO:0000256" key="4">
    <source>
        <dbReference type="ARBA" id="ARBA00023136"/>
    </source>
</evidence>
<dbReference type="InterPro" id="IPR055288">
    <property type="entry name" value="NALCN_aux_factor_1/2"/>
</dbReference>
<evidence type="ECO:0000256" key="1">
    <source>
        <dbReference type="ARBA" id="ARBA00004141"/>
    </source>
</evidence>
<evidence type="ECO:0000256" key="2">
    <source>
        <dbReference type="ARBA" id="ARBA00022692"/>
    </source>
</evidence>
<evidence type="ECO:0000313" key="9">
    <source>
        <dbReference type="Proteomes" id="UP001153636"/>
    </source>
</evidence>
<keyword evidence="7" id="KW-0732">Signal</keyword>
<reference evidence="8" key="1">
    <citation type="submission" date="2022-01" db="EMBL/GenBank/DDBJ databases">
        <authorList>
            <person name="King R."/>
        </authorList>
    </citation>
    <scope>NUCLEOTIDE SEQUENCE</scope>
</reference>
<gene>
    <name evidence="8" type="ORF">PSYICH_LOCUS3833</name>
</gene>
<sequence length="253" mass="28156">MPRAPRSGRLSSLLLMAGLAFAATFTSSSSPLSDDDDHFDASSVIVVGVDGAPTWPLSSSYCSTLDDDTFCPPPCQTSDRSKQCLHYLQDSHKEEVCGRDVPPQRRRDVLHRLRMPHCCEHAVDKALPEAAFHGDPNTCHRLLTRLQEVDNFARSLSCTHADLLTRYDCSQNYSIVHHCRNCKVKRIINLPVIYPPSTILLSILSTILCPSALQHCNLIGRPLTVDIIDINSTNTNLKSSVTRSLAKRFYLII</sequence>
<protein>
    <submittedName>
        <fullName evidence="8">Uncharacterized protein</fullName>
    </submittedName>
</protein>
<evidence type="ECO:0000256" key="3">
    <source>
        <dbReference type="ARBA" id="ARBA00022989"/>
    </source>
</evidence>
<dbReference type="Proteomes" id="UP001153636">
    <property type="component" value="Chromosome 13"/>
</dbReference>
<evidence type="ECO:0000313" key="8">
    <source>
        <dbReference type="EMBL" id="CAH1102653.1"/>
    </source>
</evidence>
<evidence type="ECO:0000256" key="6">
    <source>
        <dbReference type="ARBA" id="ARBA00029445"/>
    </source>
</evidence>
<keyword evidence="3" id="KW-1133">Transmembrane helix</keyword>
<evidence type="ECO:0000256" key="7">
    <source>
        <dbReference type="SAM" id="SignalP"/>
    </source>
</evidence>
<keyword evidence="9" id="KW-1185">Reference proteome</keyword>
<feature type="chain" id="PRO_5040276800" evidence="7">
    <location>
        <begin position="23"/>
        <end position="253"/>
    </location>
</feature>
<dbReference type="PANTHER" id="PTHR15819">
    <property type="entry name" value="TRANSMEMBRANE PROTEIN FAM155"/>
    <property type="match status" value="1"/>
</dbReference>
<organism evidence="8 9">
    <name type="scientific">Psylliodes chrysocephalus</name>
    <dbReference type="NCBI Taxonomy" id="3402493"/>
    <lineage>
        <taxon>Eukaryota</taxon>
        <taxon>Metazoa</taxon>
        <taxon>Ecdysozoa</taxon>
        <taxon>Arthropoda</taxon>
        <taxon>Hexapoda</taxon>
        <taxon>Insecta</taxon>
        <taxon>Pterygota</taxon>
        <taxon>Neoptera</taxon>
        <taxon>Endopterygota</taxon>
        <taxon>Coleoptera</taxon>
        <taxon>Polyphaga</taxon>
        <taxon>Cucujiformia</taxon>
        <taxon>Chrysomeloidea</taxon>
        <taxon>Chrysomelidae</taxon>
        <taxon>Galerucinae</taxon>
        <taxon>Alticini</taxon>
        <taxon>Psylliodes</taxon>
    </lineage>
</organism>